<proteinExistence type="predicted"/>
<evidence type="ECO:0000313" key="3">
    <source>
        <dbReference type="Proteomes" id="UP000262825"/>
    </source>
</evidence>
<accession>A0A376B0S6</accession>
<feature type="transmembrane region" description="Helical" evidence="1">
    <location>
        <begin position="546"/>
        <end position="565"/>
    </location>
</feature>
<gene>
    <name evidence="2" type="ORF">SCODWIG_00039</name>
</gene>
<dbReference type="PANTHER" id="PTHR13304">
    <property type="entry name" value="GLYCOSYLPHOSPHATIDYLINOSITOL ANCHOR ATTACHMENT 1 PROTEIN"/>
    <property type="match status" value="1"/>
</dbReference>
<keyword evidence="3" id="KW-1185">Reference proteome</keyword>
<dbReference type="AlphaFoldDB" id="A0A376B0S6"/>
<dbReference type="GO" id="GO:0042765">
    <property type="term" value="C:GPI-anchor transamidase complex"/>
    <property type="evidence" value="ECO:0007669"/>
    <property type="project" value="InterPro"/>
</dbReference>
<reference evidence="3" key="1">
    <citation type="submission" date="2018-06" db="EMBL/GenBank/DDBJ databases">
        <authorList>
            <person name="Guldener U."/>
        </authorList>
    </citation>
    <scope>NUCLEOTIDE SEQUENCE [LARGE SCALE GENOMIC DNA]</scope>
    <source>
        <strain evidence="3">UTAD17</strain>
    </source>
</reference>
<dbReference type="Proteomes" id="UP000262825">
    <property type="component" value="Unassembled WGS sequence"/>
</dbReference>
<feature type="transmembrane region" description="Helical" evidence="1">
    <location>
        <begin position="462"/>
        <end position="487"/>
    </location>
</feature>
<dbReference type="PANTHER" id="PTHR13304:SF0">
    <property type="entry name" value="GLYCOSYLPHOSPHATIDYLINOSITOL ANCHOR ATTACHMENT 1 PROTEIN"/>
    <property type="match status" value="1"/>
</dbReference>
<keyword evidence="1" id="KW-1133">Transmembrane helix</keyword>
<dbReference type="Pfam" id="PF04114">
    <property type="entry name" value="Gaa1"/>
    <property type="match status" value="1"/>
</dbReference>
<dbReference type="VEuPathDB" id="FungiDB:SCODWIG_00039"/>
<keyword evidence="1" id="KW-0472">Membrane</keyword>
<feature type="transmembrane region" description="Helical" evidence="1">
    <location>
        <begin position="507"/>
        <end position="525"/>
    </location>
</feature>
<keyword evidence="1" id="KW-0812">Transmembrane</keyword>
<dbReference type="InterPro" id="IPR007246">
    <property type="entry name" value="Gaa1"/>
</dbReference>
<evidence type="ECO:0000313" key="2">
    <source>
        <dbReference type="EMBL" id="SSD58278.1"/>
    </source>
</evidence>
<dbReference type="GO" id="GO:0016255">
    <property type="term" value="P:attachment of GPI anchor to protein"/>
    <property type="evidence" value="ECO:0007669"/>
    <property type="project" value="TreeGrafter"/>
</dbReference>
<sequence>MSLLEKLHRRAANSGLITKAITSLPKLSKLFTIVGILWLCVYLPAEGNFRNTYFSENALMPNQAYSYFRETEWNIVRGYRSEITKIINDTDIRNTVVSDWLNDIVGVKTAIHHNSRYGDTLYGILNAQRGDGTEAMVLAAPWQNSEGDLNTSGVSVAIALLRFFSRWPVWSKNIILVLSDNSNVALRNWVEAYHTSLDLTGGSIEASIVLDYPGTSDYIDFIELYYTGLNGDLPNLDLVNVAVSVIEHEGLKVSLNGIKNFQARDFQARLETLLLGVEKMALAGVGEPIMGHECFSGWRIQSVTVKAKGDKGPADVTTFGRIVEASFRSVNNLLEKFHQSFFFYILLAPKWFISIASYLPAAIFISISYALASLNAIVNNEFSSLPMSSTHNIQALLLLGCCLIFTFVLSRGFSLVICNRGNEHTYNALMTSVLLGSQLFLSNLKSLTKLIIKPELGYRLKCFAYLFFSVVLTSLLVLNFSLSYVISILAFPMTLLVSSNSILKNKVFLIISNPFISTFIATSLIKNTLQWNIFCQLVEAWKDLGCFTWFVICIGWYTPWLMVALSDCNETLNKIEHKSNINKQE</sequence>
<dbReference type="PIRSF" id="PIRSF036762">
    <property type="entry name" value="GAA1"/>
    <property type="match status" value="1"/>
</dbReference>
<evidence type="ECO:0000256" key="1">
    <source>
        <dbReference type="SAM" id="Phobius"/>
    </source>
</evidence>
<feature type="transmembrane region" description="Helical" evidence="1">
    <location>
        <begin position="351"/>
        <end position="372"/>
    </location>
</feature>
<feature type="transmembrane region" description="Helical" evidence="1">
    <location>
        <begin position="425"/>
        <end position="441"/>
    </location>
</feature>
<dbReference type="EMBL" id="UFAJ01000003">
    <property type="protein sequence ID" value="SSD58278.1"/>
    <property type="molecule type" value="Genomic_DNA"/>
</dbReference>
<organism evidence="2 3">
    <name type="scientific">Saccharomycodes ludwigii</name>
    <dbReference type="NCBI Taxonomy" id="36035"/>
    <lineage>
        <taxon>Eukaryota</taxon>
        <taxon>Fungi</taxon>
        <taxon>Dikarya</taxon>
        <taxon>Ascomycota</taxon>
        <taxon>Saccharomycotina</taxon>
        <taxon>Saccharomycetes</taxon>
        <taxon>Saccharomycodales</taxon>
        <taxon>Saccharomycodaceae</taxon>
        <taxon>Saccharomycodes</taxon>
    </lineage>
</organism>
<name>A0A376B0S6_9ASCO</name>
<feature type="transmembrane region" description="Helical" evidence="1">
    <location>
        <begin position="393"/>
        <end position="413"/>
    </location>
</feature>
<protein>
    <submittedName>
        <fullName evidence="2">Related to GPI transamidase component GAA1</fullName>
    </submittedName>
</protein>